<proteinExistence type="predicted"/>
<name>A0A0F8VVW4_9ZZZZ</name>
<feature type="non-terminal residue" evidence="1">
    <location>
        <position position="140"/>
    </location>
</feature>
<sequence>MPEYLDAIIGRATQLLLDNVDPAVTKEWTPQSLEVLLGEVMADVSKARPYEVKETVTLTVSGKNEVSISSITNLLSISHGEYPVDKDPRDFRNVTVFGDTATFVMSRRQSGSESAYLYCYKLHTITESTSTLPPTLEDLV</sequence>
<evidence type="ECO:0000313" key="1">
    <source>
        <dbReference type="EMBL" id="KKK48452.1"/>
    </source>
</evidence>
<reference evidence="1" key="1">
    <citation type="journal article" date="2015" name="Nature">
        <title>Complex archaea that bridge the gap between prokaryotes and eukaryotes.</title>
        <authorList>
            <person name="Spang A."/>
            <person name="Saw J.H."/>
            <person name="Jorgensen S.L."/>
            <person name="Zaremba-Niedzwiedzka K."/>
            <person name="Martijn J."/>
            <person name="Lind A.E."/>
            <person name="van Eijk R."/>
            <person name="Schleper C."/>
            <person name="Guy L."/>
            <person name="Ettema T.J."/>
        </authorList>
    </citation>
    <scope>NUCLEOTIDE SEQUENCE</scope>
</reference>
<dbReference type="EMBL" id="LAZR01069056">
    <property type="protein sequence ID" value="KKK48452.1"/>
    <property type="molecule type" value="Genomic_DNA"/>
</dbReference>
<dbReference type="AlphaFoldDB" id="A0A0F8VVW4"/>
<organism evidence="1">
    <name type="scientific">marine sediment metagenome</name>
    <dbReference type="NCBI Taxonomy" id="412755"/>
    <lineage>
        <taxon>unclassified sequences</taxon>
        <taxon>metagenomes</taxon>
        <taxon>ecological metagenomes</taxon>
    </lineage>
</organism>
<accession>A0A0F8VVW4</accession>
<comment type="caution">
    <text evidence="1">The sequence shown here is derived from an EMBL/GenBank/DDBJ whole genome shotgun (WGS) entry which is preliminary data.</text>
</comment>
<gene>
    <name evidence="1" type="ORF">LCGC14_3144960</name>
</gene>
<protein>
    <submittedName>
        <fullName evidence="1">Uncharacterized protein</fullName>
    </submittedName>
</protein>